<evidence type="ECO:0000259" key="1">
    <source>
        <dbReference type="PROSITE" id="PS50093"/>
    </source>
</evidence>
<dbReference type="SUPFAM" id="SSF49299">
    <property type="entry name" value="PKD domain"/>
    <property type="match status" value="1"/>
</dbReference>
<name>A0ABX8CSG9_9NOCA</name>
<evidence type="ECO:0000313" key="2">
    <source>
        <dbReference type="EMBL" id="QVI22847.1"/>
    </source>
</evidence>
<dbReference type="Gene3D" id="2.60.40.10">
    <property type="entry name" value="Immunoglobulins"/>
    <property type="match status" value="1"/>
</dbReference>
<gene>
    <name evidence="2" type="ORF">KHQ06_07675</name>
</gene>
<proteinExistence type="predicted"/>
<keyword evidence="3" id="KW-1185">Reference proteome</keyword>
<dbReference type="Proteomes" id="UP000683310">
    <property type="component" value="Chromosome"/>
</dbReference>
<evidence type="ECO:0000313" key="3">
    <source>
        <dbReference type="Proteomes" id="UP000683310"/>
    </source>
</evidence>
<dbReference type="Pfam" id="PF18911">
    <property type="entry name" value="PKD_4"/>
    <property type="match status" value="1"/>
</dbReference>
<dbReference type="InterPro" id="IPR000601">
    <property type="entry name" value="PKD_dom"/>
</dbReference>
<dbReference type="InterPro" id="IPR035986">
    <property type="entry name" value="PKD_dom_sf"/>
</dbReference>
<sequence length="566" mass="59037">MSAVSLRIQEEHVKLWRSRRCPAALLPALAGAIAVAGVVAQAGQPLPARAEPSSDLPLVIDVSAPQDGQCTGPLRGTTAVYFPPGVGSHAEVEWRILGGGQPIRSGITVVQNDVMTVGFDIRHDELPADGLLRVDARARVPGGAVGGYGKPWNFRVNRDCRPLHVVSVGDSVLWGQSVLGGASQDRKHRFATVFADALGARTGRGAILHDYTASGAALDAPAEHPSGKCPGGDATLDVFCQLAKATADATANGYPVDLVLLDGCLNDLDPVFGIPVGVTPGTQDLAAAVHRECGGVGADAVNPAAAVPYFSGAALGYGGRGMRDAVQAAHQLPGMPKVLVGNYFHGYDGERVPESLTQRWSEFVRVSSELFRQAAADANTAAGEEYAAAADGLFTQDAVPVAPDAAPGARDIAQPVDRTPAMNPLGDEAVSLRLLACPPANELPQCRAIPSVTPTDLDAARKYAEAFLLNPRISEWFGGSEPFGDGFTASDVTAPLGNAISFDAARAGGAIRRYDWYFGDGSHEATTDPAASHVYNGRGPNLPRLVVTDMTGHRSLYELAQPITVG</sequence>
<protein>
    <recommendedName>
        <fullName evidence="1">PKD domain-containing protein</fullName>
    </recommendedName>
</protein>
<dbReference type="EMBL" id="CP074371">
    <property type="protein sequence ID" value="QVI22847.1"/>
    <property type="molecule type" value="Genomic_DNA"/>
</dbReference>
<dbReference type="RefSeq" id="WP_213558926.1">
    <property type="nucleotide sequence ID" value="NZ_JBHZDI010000073.1"/>
</dbReference>
<accession>A0ABX8CSG9</accession>
<feature type="domain" description="PKD" evidence="1">
    <location>
        <begin position="483"/>
        <end position="552"/>
    </location>
</feature>
<organism evidence="2 3">
    <name type="scientific">Nocardia tengchongensis</name>
    <dbReference type="NCBI Taxonomy" id="2055889"/>
    <lineage>
        <taxon>Bacteria</taxon>
        <taxon>Bacillati</taxon>
        <taxon>Actinomycetota</taxon>
        <taxon>Actinomycetes</taxon>
        <taxon>Mycobacteriales</taxon>
        <taxon>Nocardiaceae</taxon>
        <taxon>Nocardia</taxon>
    </lineage>
</organism>
<dbReference type="CDD" id="cd00146">
    <property type="entry name" value="PKD"/>
    <property type="match status" value="1"/>
</dbReference>
<dbReference type="InterPro" id="IPR013783">
    <property type="entry name" value="Ig-like_fold"/>
</dbReference>
<reference evidence="2 3" key="1">
    <citation type="submission" date="2021-04" db="EMBL/GenBank/DDBJ databases">
        <title>Nocardia tengchongensis.</title>
        <authorList>
            <person name="Zhuang k."/>
            <person name="Ran Y."/>
            <person name="Li W."/>
        </authorList>
    </citation>
    <scope>NUCLEOTIDE SEQUENCE [LARGE SCALE GENOMIC DNA]</scope>
    <source>
        <strain evidence="2 3">CFH S0057</strain>
    </source>
</reference>
<dbReference type="PROSITE" id="PS50093">
    <property type="entry name" value="PKD"/>
    <property type="match status" value="1"/>
</dbReference>